<dbReference type="PANTHER" id="PTHR43543">
    <property type="entry name" value="MALONIC SEMIALDEHYDE REDUCTASE RUTE-RELATED"/>
    <property type="match status" value="1"/>
</dbReference>
<comment type="caution">
    <text evidence="3">The sequence shown here is derived from an EMBL/GenBank/DDBJ whole genome shotgun (WGS) entry which is preliminary data.</text>
</comment>
<evidence type="ECO:0000259" key="2">
    <source>
        <dbReference type="Pfam" id="PF00881"/>
    </source>
</evidence>
<dbReference type="SMR" id="A0A1X0NKR5"/>
<dbReference type="InterPro" id="IPR029479">
    <property type="entry name" value="Nitroreductase"/>
</dbReference>
<organism evidence="3 4">
    <name type="scientific">Trypanosoma theileri</name>
    <dbReference type="NCBI Taxonomy" id="67003"/>
    <lineage>
        <taxon>Eukaryota</taxon>
        <taxon>Discoba</taxon>
        <taxon>Euglenozoa</taxon>
        <taxon>Kinetoplastea</taxon>
        <taxon>Metakinetoplastina</taxon>
        <taxon>Trypanosomatida</taxon>
        <taxon>Trypanosomatidae</taxon>
        <taxon>Trypanosoma</taxon>
    </lineage>
</organism>
<dbReference type="Proteomes" id="UP000192257">
    <property type="component" value="Unassembled WGS sequence"/>
</dbReference>
<dbReference type="SUPFAM" id="SSF55469">
    <property type="entry name" value="FMN-dependent nitroreductase-like"/>
    <property type="match status" value="1"/>
</dbReference>
<dbReference type="RefSeq" id="XP_028879119.1">
    <property type="nucleotide sequence ID" value="XM_029029542.1"/>
</dbReference>
<proteinExistence type="predicted"/>
<dbReference type="InterPro" id="IPR000415">
    <property type="entry name" value="Nitroreductase-like"/>
</dbReference>
<sequence>MRASGTQRRLLDSILSYWSWKKSNVAGTTPTSQNPHTHTDTHKEENPKKEGLGFNFKWGSKSSSSSLSSVSSSSSSSSSLAAVREVVERRRSCRRFDPAAPIDPALLADLLTATTRAPTAFNLQPWVAVVVQEAAQREALAKATLDQIQPREAPVTIIFAGDTQPVRNAAAALEMGLESGHLAPTYGAVFLRHVYYQMHAGPLDAFAHIKGAVASNYSAWTGTPMLSVPTNMQAYAWKQTMIPATTFVYLATAAGLDTSIIEGFDEAQVRNVVQLPSHYTIPVIVSVGYGTREGFRSVKSPRFPPSHLIRWGKY</sequence>
<evidence type="ECO:0000256" key="1">
    <source>
        <dbReference type="SAM" id="MobiDB-lite"/>
    </source>
</evidence>
<dbReference type="Gene3D" id="3.40.109.10">
    <property type="entry name" value="NADH Oxidase"/>
    <property type="match status" value="1"/>
</dbReference>
<dbReference type="EMBL" id="NBCO01000038">
    <property type="protein sequence ID" value="ORC85053.1"/>
    <property type="molecule type" value="Genomic_DNA"/>
</dbReference>
<dbReference type="STRING" id="67003.A0A1X0NKR5"/>
<keyword evidence="4" id="KW-1185">Reference proteome</keyword>
<dbReference type="Pfam" id="PF00881">
    <property type="entry name" value="Nitroreductase"/>
    <property type="match status" value="1"/>
</dbReference>
<dbReference type="GeneID" id="39989322"/>
<feature type="domain" description="Nitroreductase" evidence="2">
    <location>
        <begin position="88"/>
        <end position="289"/>
    </location>
</feature>
<dbReference type="PANTHER" id="PTHR43543:SF1">
    <property type="entry name" value="MALONIC SEMIALDEHYDE REDUCTASE RUTE-RELATED"/>
    <property type="match status" value="1"/>
</dbReference>
<name>A0A1X0NKR5_9TRYP</name>
<feature type="compositionally biased region" description="Basic and acidic residues" evidence="1">
    <location>
        <begin position="37"/>
        <end position="51"/>
    </location>
</feature>
<dbReference type="GO" id="GO:0016491">
    <property type="term" value="F:oxidoreductase activity"/>
    <property type="evidence" value="ECO:0007669"/>
    <property type="project" value="InterPro"/>
</dbReference>
<dbReference type="AlphaFoldDB" id="A0A1X0NKR5"/>
<dbReference type="VEuPathDB" id="TriTrypDB:TM35_000381280"/>
<evidence type="ECO:0000313" key="4">
    <source>
        <dbReference type="Proteomes" id="UP000192257"/>
    </source>
</evidence>
<protein>
    <submittedName>
        <fullName evidence="3">Nitroreductase</fullName>
    </submittedName>
</protein>
<dbReference type="InterPro" id="IPR050461">
    <property type="entry name" value="Nitroreductase_HadB/RutE"/>
</dbReference>
<gene>
    <name evidence="3" type="ORF">TM35_000381280</name>
</gene>
<evidence type="ECO:0000313" key="3">
    <source>
        <dbReference type="EMBL" id="ORC85053.1"/>
    </source>
</evidence>
<accession>A0A1X0NKR5</accession>
<feature type="compositionally biased region" description="Polar residues" evidence="1">
    <location>
        <begin position="25"/>
        <end position="36"/>
    </location>
</feature>
<dbReference type="OrthoDB" id="41362at2759"/>
<feature type="region of interest" description="Disordered" evidence="1">
    <location>
        <begin position="25"/>
        <end position="55"/>
    </location>
</feature>
<reference evidence="3 4" key="1">
    <citation type="submission" date="2017-03" db="EMBL/GenBank/DDBJ databases">
        <title>An alternative strategy for trypanosome survival in the mammalian bloodstream revealed through genome and transcriptome analysis of the ubiquitous bovine parasite Trypanosoma (Megatrypanum) theileri.</title>
        <authorList>
            <person name="Kelly S."/>
            <person name="Ivens A."/>
            <person name="Mott A."/>
            <person name="O'Neill E."/>
            <person name="Emms D."/>
            <person name="Macleod O."/>
            <person name="Voorheis P."/>
            <person name="Matthews J."/>
            <person name="Matthews K."/>
            <person name="Carrington M."/>
        </authorList>
    </citation>
    <scope>NUCLEOTIDE SEQUENCE [LARGE SCALE GENOMIC DNA]</scope>
    <source>
        <strain evidence="3">Edinburgh</strain>
    </source>
</reference>